<dbReference type="RefSeq" id="WP_285981668.1">
    <property type="nucleotide sequence ID" value="NZ_JASVDS010000002.1"/>
</dbReference>
<keyword evidence="2" id="KW-1185">Reference proteome</keyword>
<evidence type="ECO:0000313" key="2">
    <source>
        <dbReference type="Proteomes" id="UP001238603"/>
    </source>
</evidence>
<dbReference type="Proteomes" id="UP001238603">
    <property type="component" value="Unassembled WGS sequence"/>
</dbReference>
<name>A0ABT7LGI8_9BURK</name>
<organism evidence="1 2">
    <name type="scientific">Roseateles subflavus</name>
    <dbReference type="NCBI Taxonomy" id="3053353"/>
    <lineage>
        <taxon>Bacteria</taxon>
        <taxon>Pseudomonadati</taxon>
        <taxon>Pseudomonadota</taxon>
        <taxon>Betaproteobacteria</taxon>
        <taxon>Burkholderiales</taxon>
        <taxon>Sphaerotilaceae</taxon>
        <taxon>Roseateles</taxon>
    </lineage>
</organism>
<reference evidence="1 2" key="1">
    <citation type="submission" date="2023-06" db="EMBL/GenBank/DDBJ databases">
        <title>Pelomonas sp. APW6 16S ribosomal RNA gene genome sequencing and assembly.</title>
        <authorList>
            <person name="Woo H."/>
        </authorList>
    </citation>
    <scope>NUCLEOTIDE SEQUENCE [LARGE SCALE GENOMIC DNA]</scope>
    <source>
        <strain evidence="1 2">APW6</strain>
    </source>
</reference>
<evidence type="ECO:0000313" key="1">
    <source>
        <dbReference type="EMBL" id="MDL5031539.1"/>
    </source>
</evidence>
<protein>
    <submittedName>
        <fullName evidence="1">Uncharacterized protein</fullName>
    </submittedName>
</protein>
<accession>A0ABT7LGI8</accession>
<comment type="caution">
    <text evidence="1">The sequence shown here is derived from an EMBL/GenBank/DDBJ whole genome shotgun (WGS) entry which is preliminary data.</text>
</comment>
<gene>
    <name evidence="1" type="ORF">QRD43_06420</name>
</gene>
<sequence>MSPLAVLGIVAASTAALALAVVLVRFNRKRLCVARCAATLTPEQLERIYSLVEQTGTTAANGYVLARTNKATTETRCLVPIPKELPQFPWAGRVVEATVSNTVELQFVEATAFEPSLLGHVYRPVQVPRHATKSSTKERNTFSPERYVADSAALSVALSTVCPKYPTELLSYLLCVGRESFEFEPIDQARIGTSPAWVQDPEHQICDECQKRMHLVLQLPGTLISRKAFHRGTFYLFGCVTHPDRTKTLGQFT</sequence>
<proteinExistence type="predicted"/>
<dbReference type="EMBL" id="JASVDS010000002">
    <property type="protein sequence ID" value="MDL5031539.1"/>
    <property type="molecule type" value="Genomic_DNA"/>
</dbReference>